<dbReference type="InterPro" id="IPR009060">
    <property type="entry name" value="UBA-like_sf"/>
</dbReference>
<sequence>MEEITLEKIDIIRERIGVSYKEAKEILERNNGNVIEALVDAENTTQSNSWTEEFSVRSNEVMDRVKELIREGNVNRIRIKHDGRTLVEIPVALGAIGAVVLPQLAALGVLVAVFKRCTIEVVRTGEENETPDDNRENDARDEHNNPL</sequence>
<protein>
    <recommendedName>
        <fullName evidence="3">DUF4342 domain-containing protein</fullName>
    </recommendedName>
</protein>
<reference evidence="4 5" key="1">
    <citation type="submission" date="2016-10" db="EMBL/GenBank/DDBJ databases">
        <authorList>
            <person name="de Groot N.N."/>
        </authorList>
    </citation>
    <scope>NUCLEOTIDE SEQUENCE [LARGE SCALE GENOMIC DNA]</scope>
    <source>
        <strain evidence="4 5">DSM 1736</strain>
    </source>
</reference>
<evidence type="ECO:0000313" key="5">
    <source>
        <dbReference type="Proteomes" id="UP000214880"/>
    </source>
</evidence>
<feature type="compositionally biased region" description="Basic and acidic residues" evidence="1">
    <location>
        <begin position="132"/>
        <end position="147"/>
    </location>
</feature>
<name>A0A1G9MPU5_9FIRM</name>
<keyword evidence="2" id="KW-0812">Transmembrane</keyword>
<feature type="transmembrane region" description="Helical" evidence="2">
    <location>
        <begin position="86"/>
        <end position="114"/>
    </location>
</feature>
<evidence type="ECO:0000313" key="4">
    <source>
        <dbReference type="EMBL" id="SDL76288.1"/>
    </source>
</evidence>
<keyword evidence="2" id="KW-0472">Membrane</keyword>
<dbReference type="OrthoDB" id="129626at2"/>
<dbReference type="RefSeq" id="WP_092068459.1">
    <property type="nucleotide sequence ID" value="NZ_FNHB01000001.1"/>
</dbReference>
<evidence type="ECO:0000259" key="3">
    <source>
        <dbReference type="Pfam" id="PF14242"/>
    </source>
</evidence>
<dbReference type="Pfam" id="PF14242">
    <property type="entry name" value="DUF4342"/>
    <property type="match status" value="1"/>
</dbReference>
<accession>A0A1G9MPU5</accession>
<feature type="domain" description="DUF4342" evidence="3">
    <location>
        <begin position="48"/>
        <end position="123"/>
    </location>
</feature>
<feature type="region of interest" description="Disordered" evidence="1">
    <location>
        <begin position="125"/>
        <end position="147"/>
    </location>
</feature>
<dbReference type="SUPFAM" id="SSF46934">
    <property type="entry name" value="UBA-like"/>
    <property type="match status" value="1"/>
</dbReference>
<keyword evidence="5" id="KW-1185">Reference proteome</keyword>
<dbReference type="STRING" id="146817.SAMN04488502_101764"/>
<organism evidence="4 5">
    <name type="scientific">Dendrosporobacter quercicolus</name>
    <dbReference type="NCBI Taxonomy" id="146817"/>
    <lineage>
        <taxon>Bacteria</taxon>
        <taxon>Bacillati</taxon>
        <taxon>Bacillota</taxon>
        <taxon>Negativicutes</taxon>
        <taxon>Selenomonadales</taxon>
        <taxon>Sporomusaceae</taxon>
        <taxon>Dendrosporobacter</taxon>
    </lineage>
</organism>
<proteinExistence type="predicted"/>
<dbReference type="CDD" id="cd14360">
    <property type="entry name" value="UBA_NAC_like_bac"/>
    <property type="match status" value="1"/>
</dbReference>
<dbReference type="Gene3D" id="1.10.8.10">
    <property type="entry name" value="DNA helicase RuvA subunit, C-terminal domain"/>
    <property type="match status" value="1"/>
</dbReference>
<dbReference type="Proteomes" id="UP000214880">
    <property type="component" value="Unassembled WGS sequence"/>
</dbReference>
<dbReference type="AlphaFoldDB" id="A0A1G9MPU5"/>
<gene>
    <name evidence="4" type="ORF">SAMN04488502_101764</name>
</gene>
<dbReference type="EMBL" id="FNHB01000001">
    <property type="protein sequence ID" value="SDL76288.1"/>
    <property type="molecule type" value="Genomic_DNA"/>
</dbReference>
<evidence type="ECO:0000256" key="1">
    <source>
        <dbReference type="SAM" id="MobiDB-lite"/>
    </source>
</evidence>
<dbReference type="InterPro" id="IPR025642">
    <property type="entry name" value="DUF4342"/>
</dbReference>
<keyword evidence="2" id="KW-1133">Transmembrane helix</keyword>
<evidence type="ECO:0000256" key="2">
    <source>
        <dbReference type="SAM" id="Phobius"/>
    </source>
</evidence>